<keyword evidence="1" id="KW-0812">Transmembrane</keyword>
<sequence>MRKWFSNRTELVRASIFTHSERVKEKVSMDKRNIEMPKIEVVKIYVLIGFLIVSILLSLSFTKYKEKF</sequence>
<evidence type="ECO:0000313" key="3">
    <source>
        <dbReference type="Proteomes" id="UP001242313"/>
    </source>
</evidence>
<proteinExistence type="predicted"/>
<keyword evidence="1" id="KW-1133">Transmembrane helix</keyword>
<evidence type="ECO:0000313" key="2">
    <source>
        <dbReference type="EMBL" id="MDQ0412349.1"/>
    </source>
</evidence>
<dbReference type="EMBL" id="JAUSUN010000002">
    <property type="protein sequence ID" value="MDQ0412349.1"/>
    <property type="molecule type" value="Genomic_DNA"/>
</dbReference>
<keyword evidence="1" id="KW-0472">Membrane</keyword>
<gene>
    <name evidence="2" type="ORF">J2S25_000529</name>
</gene>
<keyword evidence="3" id="KW-1185">Reference proteome</keyword>
<feature type="transmembrane region" description="Helical" evidence="1">
    <location>
        <begin position="41"/>
        <end position="61"/>
    </location>
</feature>
<comment type="caution">
    <text evidence="2">The sequence shown here is derived from an EMBL/GenBank/DDBJ whole genome shotgun (WGS) entry which is preliminary data.</text>
</comment>
<evidence type="ECO:0000256" key="1">
    <source>
        <dbReference type="SAM" id="Phobius"/>
    </source>
</evidence>
<organism evidence="2 3">
    <name type="scientific">Mesobacillus stamsii</name>
    <dbReference type="NCBI Taxonomy" id="225347"/>
    <lineage>
        <taxon>Bacteria</taxon>
        <taxon>Bacillati</taxon>
        <taxon>Bacillota</taxon>
        <taxon>Bacilli</taxon>
        <taxon>Bacillales</taxon>
        <taxon>Bacillaceae</taxon>
        <taxon>Mesobacillus</taxon>
    </lineage>
</organism>
<evidence type="ECO:0008006" key="4">
    <source>
        <dbReference type="Google" id="ProtNLM"/>
    </source>
</evidence>
<dbReference type="Proteomes" id="UP001242313">
    <property type="component" value="Unassembled WGS sequence"/>
</dbReference>
<name>A0ABU0FR15_9BACI</name>
<protein>
    <recommendedName>
        <fullName evidence="4">Holin-like toxin</fullName>
    </recommendedName>
</protein>
<accession>A0ABU0FR15</accession>
<reference evidence="2 3" key="1">
    <citation type="submission" date="2023-07" db="EMBL/GenBank/DDBJ databases">
        <title>Genomic Encyclopedia of Type Strains, Phase IV (KMG-IV): sequencing the most valuable type-strain genomes for metagenomic binning, comparative biology and taxonomic classification.</title>
        <authorList>
            <person name="Goeker M."/>
        </authorList>
    </citation>
    <scope>NUCLEOTIDE SEQUENCE [LARGE SCALE GENOMIC DNA]</scope>
    <source>
        <strain evidence="2 3">DSM 19598</strain>
    </source>
</reference>
<dbReference type="RefSeq" id="WP_241768550.1">
    <property type="nucleotide sequence ID" value="NZ_JAUSUN010000002.1"/>
</dbReference>